<dbReference type="InterPro" id="IPR046513">
    <property type="entry name" value="DUF6691"/>
</dbReference>
<feature type="transmembrane region" description="Helical" evidence="1">
    <location>
        <begin position="89"/>
        <end position="107"/>
    </location>
</feature>
<evidence type="ECO:0000313" key="2">
    <source>
        <dbReference type="EMBL" id="CUS41683.1"/>
    </source>
</evidence>
<sequence length="149" mass="16153">MVDARFRRFVSHLVALLSGLIFGLGLLLSGMNDPEKVRAFLDIAGNWRPELLAVMGSAVVIFALVYRVSLGKKQPWFSSAFHTPSISRIDLRLVSGAVLFGIGWGLVGLCPGPALVDLFAFDPSILIFVAALLVGNRLAHWLVGPVQQK</sequence>
<keyword evidence="1" id="KW-0812">Transmembrane</keyword>
<evidence type="ECO:0000256" key="1">
    <source>
        <dbReference type="SAM" id="Phobius"/>
    </source>
</evidence>
<feature type="transmembrane region" description="Helical" evidence="1">
    <location>
        <begin position="12"/>
        <end position="31"/>
    </location>
</feature>
<keyword evidence="1" id="KW-1133">Transmembrane helix</keyword>
<dbReference type="Pfam" id="PF20398">
    <property type="entry name" value="DUF6691"/>
    <property type="match status" value="1"/>
</dbReference>
<dbReference type="EMBL" id="CZQC01000050">
    <property type="protein sequence ID" value="CUS41683.1"/>
    <property type="molecule type" value="Genomic_DNA"/>
</dbReference>
<accession>A0A160TCX9</accession>
<feature type="transmembrane region" description="Helical" evidence="1">
    <location>
        <begin position="119"/>
        <end position="139"/>
    </location>
</feature>
<organism evidence="2">
    <name type="scientific">hydrothermal vent metagenome</name>
    <dbReference type="NCBI Taxonomy" id="652676"/>
    <lineage>
        <taxon>unclassified sequences</taxon>
        <taxon>metagenomes</taxon>
        <taxon>ecological metagenomes</taxon>
    </lineage>
</organism>
<dbReference type="AlphaFoldDB" id="A0A160TCX9"/>
<gene>
    <name evidence="2" type="ORF">MGWOODY_Tha2202</name>
</gene>
<name>A0A160TCX9_9ZZZZ</name>
<reference evidence="2" key="1">
    <citation type="submission" date="2015-10" db="EMBL/GenBank/DDBJ databases">
        <authorList>
            <person name="Gilbert D.G."/>
        </authorList>
    </citation>
    <scope>NUCLEOTIDE SEQUENCE</scope>
</reference>
<proteinExistence type="predicted"/>
<feature type="transmembrane region" description="Helical" evidence="1">
    <location>
        <begin position="51"/>
        <end position="68"/>
    </location>
</feature>
<keyword evidence="1" id="KW-0472">Membrane</keyword>
<protein>
    <submittedName>
        <fullName evidence="2">GENE II AND X PROTEINS</fullName>
    </submittedName>
</protein>